<evidence type="ECO:0000256" key="10">
    <source>
        <dbReference type="ARBA" id="ARBA00023144"/>
    </source>
</evidence>
<evidence type="ECO:0000256" key="11">
    <source>
        <dbReference type="ARBA" id="ARBA00023277"/>
    </source>
</evidence>
<dbReference type="InterPro" id="IPR005850">
    <property type="entry name" value="GalP_Utransf_C"/>
</dbReference>
<evidence type="ECO:0000256" key="9">
    <source>
        <dbReference type="ARBA" id="ARBA00022833"/>
    </source>
</evidence>
<comment type="caution">
    <text evidence="19">The sequence shown here is derived from an EMBL/GenBank/DDBJ whole genome shotgun (WGS) entry which is preliminary data.</text>
</comment>
<evidence type="ECO:0000259" key="17">
    <source>
        <dbReference type="Pfam" id="PF01087"/>
    </source>
</evidence>
<dbReference type="Pfam" id="PF02744">
    <property type="entry name" value="GalP_UDP_tr_C"/>
    <property type="match status" value="1"/>
</dbReference>
<dbReference type="InterPro" id="IPR001937">
    <property type="entry name" value="GalP_UDPtransf1"/>
</dbReference>
<evidence type="ECO:0000256" key="7">
    <source>
        <dbReference type="ARBA" id="ARBA00022695"/>
    </source>
</evidence>
<evidence type="ECO:0000256" key="16">
    <source>
        <dbReference type="PIRSR" id="PIRSR000808-4"/>
    </source>
</evidence>
<feature type="binding site" description="in other chain" evidence="14">
    <location>
        <position position="164"/>
    </location>
    <ligand>
        <name>UDP-alpha-D-glucose</name>
        <dbReference type="ChEBI" id="CHEBI:58885"/>
        <note>ligand shared between dimeric partners</note>
    </ligand>
</feature>
<dbReference type="PANTHER" id="PTHR11943:SF1">
    <property type="entry name" value="GALACTOSE-1-PHOSPHATE URIDYLYLTRANSFERASE"/>
    <property type="match status" value="1"/>
</dbReference>
<proteinExistence type="inferred from homology"/>
<dbReference type="GO" id="GO:0033499">
    <property type="term" value="P:galactose catabolic process via UDP-galactose, Leloir pathway"/>
    <property type="evidence" value="ECO:0007669"/>
    <property type="project" value="TreeGrafter"/>
</dbReference>
<name>A0A1Y2CR49_9FUNG</name>
<feature type="domain" description="Galactose-1-phosphate uridyl transferase C-terminal" evidence="18">
    <location>
        <begin position="204"/>
        <end position="362"/>
    </location>
</feature>
<evidence type="ECO:0000256" key="13">
    <source>
        <dbReference type="PIRSR" id="PIRSR000808-1"/>
    </source>
</evidence>
<organism evidence="19 20">
    <name type="scientific">Rhizoclosmatium globosum</name>
    <dbReference type="NCBI Taxonomy" id="329046"/>
    <lineage>
        <taxon>Eukaryota</taxon>
        <taxon>Fungi</taxon>
        <taxon>Fungi incertae sedis</taxon>
        <taxon>Chytridiomycota</taxon>
        <taxon>Chytridiomycota incertae sedis</taxon>
        <taxon>Chytridiomycetes</taxon>
        <taxon>Chytridiales</taxon>
        <taxon>Chytriomycetaceae</taxon>
        <taxon>Rhizoclosmatium</taxon>
    </lineage>
</organism>
<comment type="catalytic activity">
    <reaction evidence="1">
        <text>alpha-D-galactose 1-phosphate + UDP-alpha-D-glucose = alpha-D-glucose 1-phosphate + UDP-alpha-D-galactose</text>
        <dbReference type="Rhea" id="RHEA:13989"/>
        <dbReference type="ChEBI" id="CHEBI:58336"/>
        <dbReference type="ChEBI" id="CHEBI:58601"/>
        <dbReference type="ChEBI" id="CHEBI:58885"/>
        <dbReference type="ChEBI" id="CHEBI:66914"/>
        <dbReference type="EC" id="2.7.7.12"/>
    </reaction>
</comment>
<feature type="binding site" evidence="15">
    <location>
        <position position="175"/>
    </location>
    <ligand>
        <name>Zn(2+)</name>
        <dbReference type="ChEBI" id="CHEBI:29105"/>
    </ligand>
</feature>
<feature type="binding site" evidence="15">
    <location>
        <position position="48"/>
    </location>
    <ligand>
        <name>Zn(2+)</name>
        <dbReference type="ChEBI" id="CHEBI:29105"/>
    </ligand>
</feature>
<feature type="active site" description="Tele-UMP-histidine intermediate" evidence="13">
    <location>
        <position position="177"/>
    </location>
</feature>
<feature type="binding site" evidence="16">
    <location>
        <position position="311"/>
    </location>
    <ligand>
        <name>Fe cation</name>
        <dbReference type="ChEBI" id="CHEBI:24875"/>
    </ligand>
</feature>
<dbReference type="InterPro" id="IPR036265">
    <property type="entry name" value="HIT-like_sf"/>
</dbReference>
<dbReference type="PIRSF" id="PIRSF000808">
    <property type="entry name" value="GalT"/>
    <property type="match status" value="1"/>
</dbReference>
<dbReference type="UniPathway" id="UPA00214"/>
<feature type="binding site" description="in other chain" evidence="14">
    <location>
        <begin position="170"/>
        <end position="172"/>
    </location>
    <ligand>
        <name>UDP-alpha-D-glucose</name>
        <dbReference type="ChEBI" id="CHEBI:58885"/>
        <note>ligand shared between dimeric partners</note>
    </ligand>
</feature>
<feature type="binding site" evidence="14">
    <location>
        <begin position="331"/>
        <end position="332"/>
    </location>
    <ligand>
        <name>UDP-alpha-D-glucose</name>
        <dbReference type="ChEBI" id="CHEBI:58885"/>
        <note>ligand shared between dimeric partners</note>
    </ligand>
</feature>
<comment type="pathway">
    <text evidence="2">Carbohydrate metabolism; galactose metabolism.</text>
</comment>
<evidence type="ECO:0000313" key="20">
    <source>
        <dbReference type="Proteomes" id="UP000193642"/>
    </source>
</evidence>
<evidence type="ECO:0000313" key="19">
    <source>
        <dbReference type="EMBL" id="ORY49520.1"/>
    </source>
</evidence>
<sequence>MDDDTIHRRFNPLINKWVLCSPHRARRPWVGQNEKQTDQQLPEYDAKCALCPGNTRAGHTSPNPQFDPTFVFTNDFPALIPSADGLAPAATTTSTQQDSIESQLLISTPVSGTCKVLVFTPSHNRTLAHLSTDSITRVLETCIETIHEITRDHTDVSYVQLFENKGAVMGCSQPHAHAQCWATSYVPQEVSDELEALKAFRDRNVGKCLLCEYARVESAKAAERVVWEDDEFMVVVPYWAVWPFETMIVAKSHVSSLTDLSAAQTASLAAAIKNITTRYDNLFETSFPYSMGVHGAPVRGDKDSIEASHLHLHFYPPLLRSATVKKFLVGFEMLGESQRDLTAEMAAARLRGVSGDVHYSEKQQ</sequence>
<keyword evidence="6 19" id="KW-0808">Transferase</keyword>
<keyword evidence="16" id="KW-0408">Iron</keyword>
<evidence type="ECO:0000256" key="2">
    <source>
        <dbReference type="ARBA" id="ARBA00004947"/>
    </source>
</evidence>
<dbReference type="PANTHER" id="PTHR11943">
    <property type="entry name" value="GALACTOSE-1-PHOSPHATE URIDYLYLTRANSFERASE"/>
    <property type="match status" value="1"/>
</dbReference>
<accession>A0A1Y2CR49</accession>
<feature type="binding site" evidence="14">
    <location>
        <begin position="24"/>
        <end position="27"/>
    </location>
    <ligand>
        <name>UDP-alpha-D-glucose</name>
        <dbReference type="ChEBI" id="CHEBI:58885"/>
        <note>ligand shared between dimeric partners</note>
    </ligand>
</feature>
<dbReference type="EMBL" id="MCGO01000009">
    <property type="protein sequence ID" value="ORY49520.1"/>
    <property type="molecule type" value="Genomic_DNA"/>
</dbReference>
<dbReference type="NCBIfam" id="TIGR00209">
    <property type="entry name" value="galT_1"/>
    <property type="match status" value="1"/>
</dbReference>
<dbReference type="Gene3D" id="3.30.428.10">
    <property type="entry name" value="HIT-like"/>
    <property type="match status" value="2"/>
</dbReference>
<feature type="binding site" evidence="16">
    <location>
        <position position="294"/>
    </location>
    <ligand>
        <name>Fe cation</name>
        <dbReference type="ChEBI" id="CHEBI:24875"/>
    </ligand>
</feature>
<dbReference type="GO" id="GO:0008270">
    <property type="term" value="F:zinc ion binding"/>
    <property type="evidence" value="ECO:0007669"/>
    <property type="project" value="InterPro"/>
</dbReference>
<dbReference type="STRING" id="329046.A0A1Y2CR49"/>
<comment type="cofactor">
    <cofactor evidence="16">
        <name>Fe cation</name>
        <dbReference type="ChEBI" id="CHEBI:24875"/>
    </cofactor>
    <text evidence="16">Binds 1 Fe cation per subunit.</text>
</comment>
<feature type="binding site" description="in other chain" evidence="14">
    <location>
        <begin position="74"/>
        <end position="75"/>
    </location>
    <ligand>
        <name>UDP-alpha-D-glucose</name>
        <dbReference type="ChEBI" id="CHEBI:58885"/>
        <note>ligand shared between dimeric partners</note>
    </ligand>
</feature>
<evidence type="ECO:0000256" key="8">
    <source>
        <dbReference type="ARBA" id="ARBA00022723"/>
    </source>
</evidence>
<dbReference type="NCBIfam" id="NF008724">
    <property type="entry name" value="PRK11720.1"/>
    <property type="match status" value="1"/>
</dbReference>
<evidence type="ECO:0000256" key="15">
    <source>
        <dbReference type="PIRSR" id="PIRSR000808-3"/>
    </source>
</evidence>
<comment type="cofactor">
    <cofactor evidence="15">
        <name>Zn(2+)</name>
        <dbReference type="ChEBI" id="CHEBI:29105"/>
    </cofactor>
    <text evidence="15">Binds 1 zinc ion per subunit.</text>
</comment>
<evidence type="ECO:0000256" key="1">
    <source>
        <dbReference type="ARBA" id="ARBA00001107"/>
    </source>
</evidence>
<evidence type="ECO:0000256" key="12">
    <source>
        <dbReference type="ARBA" id="ARBA00030549"/>
    </source>
</evidence>
<dbReference type="SUPFAM" id="SSF54197">
    <property type="entry name" value="HIT-like"/>
    <property type="match status" value="2"/>
</dbReference>
<dbReference type="Pfam" id="PF01087">
    <property type="entry name" value="GalP_UDP_transf"/>
    <property type="match status" value="1"/>
</dbReference>
<comment type="similarity">
    <text evidence="3">Belongs to the galactose-1-phosphate uridylyltransferase type 1 family.</text>
</comment>
<evidence type="ECO:0000259" key="18">
    <source>
        <dbReference type="Pfam" id="PF02744"/>
    </source>
</evidence>
<feature type="binding site" description="in other chain" evidence="14">
    <location>
        <position position="338"/>
    </location>
    <ligand>
        <name>UDP-alpha-D-glucose</name>
        <dbReference type="ChEBI" id="CHEBI:58885"/>
        <note>ligand shared between dimeric partners</note>
    </ligand>
</feature>
<reference evidence="19 20" key="1">
    <citation type="submission" date="2016-07" db="EMBL/GenBank/DDBJ databases">
        <title>Pervasive Adenine N6-methylation of Active Genes in Fungi.</title>
        <authorList>
            <consortium name="DOE Joint Genome Institute"/>
            <person name="Mondo S.J."/>
            <person name="Dannebaum R.O."/>
            <person name="Kuo R.C."/>
            <person name="Labutti K."/>
            <person name="Haridas S."/>
            <person name="Kuo A."/>
            <person name="Salamov A."/>
            <person name="Ahrendt S.R."/>
            <person name="Lipzen A."/>
            <person name="Sullivan W."/>
            <person name="Andreopoulos W.B."/>
            <person name="Clum A."/>
            <person name="Lindquist E."/>
            <person name="Daum C."/>
            <person name="Ramamoorthy G.K."/>
            <person name="Gryganskyi A."/>
            <person name="Culley D."/>
            <person name="Magnuson J.K."/>
            <person name="James T.Y."/>
            <person name="O'Malley M.A."/>
            <person name="Stajich J.E."/>
            <person name="Spatafora J.W."/>
            <person name="Visel A."/>
            <person name="Grigoriev I.V."/>
        </authorList>
    </citation>
    <scope>NUCLEOTIDE SEQUENCE [LARGE SCALE GENOMIC DNA]</scope>
    <source>
        <strain evidence="19 20">JEL800</strain>
    </source>
</reference>
<dbReference type="AlphaFoldDB" id="A0A1Y2CR49"/>
<feature type="binding site" description="in other chain" evidence="14">
    <location>
        <position position="179"/>
    </location>
    <ligand>
        <name>UDP-alpha-D-glucose</name>
        <dbReference type="ChEBI" id="CHEBI:58885"/>
        <note>ligand shared between dimeric partners</note>
    </ligand>
</feature>
<evidence type="ECO:0000256" key="5">
    <source>
        <dbReference type="ARBA" id="ARBA00016340"/>
    </source>
</evidence>
<feature type="binding site" evidence="15">
    <location>
        <position position="123"/>
    </location>
    <ligand>
        <name>Zn(2+)</name>
        <dbReference type="ChEBI" id="CHEBI:29105"/>
    </ligand>
</feature>
<feature type="domain" description="Galactose-1-phosphate uridyl transferase N-terminal" evidence="17">
    <location>
        <begin position="5"/>
        <end position="187"/>
    </location>
</feature>
<feature type="binding site" evidence="16">
    <location>
        <position position="313"/>
    </location>
    <ligand>
        <name>Fe cation</name>
        <dbReference type="ChEBI" id="CHEBI:24875"/>
    </ligand>
</feature>
<dbReference type="EC" id="2.7.7.12" evidence="4"/>
<keyword evidence="11" id="KW-0119">Carbohydrate metabolism</keyword>
<evidence type="ECO:0000256" key="3">
    <source>
        <dbReference type="ARBA" id="ARBA00010951"/>
    </source>
</evidence>
<keyword evidence="9 15" id="KW-0862">Zinc</keyword>
<dbReference type="OrthoDB" id="418412at2759"/>
<evidence type="ECO:0000256" key="14">
    <source>
        <dbReference type="PIRSR" id="PIRSR000808-2"/>
    </source>
</evidence>
<keyword evidence="7" id="KW-0548">Nucleotidyltransferase</keyword>
<keyword evidence="10" id="KW-0299">Galactose metabolism</keyword>
<dbReference type="GO" id="GO:0005737">
    <property type="term" value="C:cytoplasm"/>
    <property type="evidence" value="ECO:0007669"/>
    <property type="project" value="TreeGrafter"/>
</dbReference>
<evidence type="ECO:0000256" key="6">
    <source>
        <dbReference type="ARBA" id="ARBA00022679"/>
    </source>
</evidence>
<keyword evidence="20" id="KW-1185">Reference proteome</keyword>
<protein>
    <recommendedName>
        <fullName evidence="5">Galactose-1-phosphate uridylyltransferase</fullName>
        <ecNumber evidence="4">2.7.7.12</ecNumber>
    </recommendedName>
    <alternativeName>
        <fullName evidence="12">UDP-glucose--hexose-1-phosphate uridylyltransferase</fullName>
    </alternativeName>
</protein>
<feature type="binding site" evidence="15">
    <location>
        <position position="51"/>
    </location>
    <ligand>
        <name>Zn(2+)</name>
        <dbReference type="ChEBI" id="CHEBI:29105"/>
    </ligand>
</feature>
<keyword evidence="8 15" id="KW-0479">Metal-binding</keyword>
<dbReference type="GO" id="GO:0008108">
    <property type="term" value="F:UDP-glucose:hexose-1-phosphate uridylyltransferase activity"/>
    <property type="evidence" value="ECO:0007669"/>
    <property type="project" value="UniProtKB-EC"/>
</dbReference>
<dbReference type="CDD" id="cd00608">
    <property type="entry name" value="GalT"/>
    <property type="match status" value="1"/>
</dbReference>
<gene>
    <name evidence="19" type="ORF">BCR33DRAFT_847476</name>
</gene>
<dbReference type="FunFam" id="3.30.428.10:FF:000001">
    <property type="entry name" value="Galactose-1-phosphate uridylyltransferase"/>
    <property type="match status" value="1"/>
</dbReference>
<dbReference type="InterPro" id="IPR005849">
    <property type="entry name" value="GalP_Utransf_N"/>
</dbReference>
<feature type="binding site" evidence="14">
    <location>
        <begin position="326"/>
        <end position="327"/>
    </location>
    <ligand>
        <name>UDP-alpha-D-glucose</name>
        <dbReference type="ChEBI" id="CHEBI:58885"/>
        <note>ligand shared between dimeric partners</note>
    </ligand>
</feature>
<evidence type="ECO:0000256" key="4">
    <source>
        <dbReference type="ARBA" id="ARBA00012384"/>
    </source>
</evidence>
<feature type="binding site" description="in other chain" evidence="14">
    <location>
        <position position="57"/>
    </location>
    <ligand>
        <name>UDP-alpha-D-glucose</name>
        <dbReference type="ChEBI" id="CHEBI:58885"/>
        <note>ligand shared between dimeric partners</note>
    </ligand>
</feature>
<feature type="binding site" evidence="16">
    <location>
        <position position="193"/>
    </location>
    <ligand>
        <name>Fe cation</name>
        <dbReference type="ChEBI" id="CHEBI:24875"/>
    </ligand>
</feature>
<dbReference type="Proteomes" id="UP000193642">
    <property type="component" value="Unassembled WGS sequence"/>
</dbReference>